<accession>K3XPB1</accession>
<dbReference type="OrthoDB" id="695347at2759"/>
<keyword evidence="1" id="KW-0812">Transmembrane</keyword>
<keyword evidence="4" id="KW-1185">Reference proteome</keyword>
<dbReference type="AlphaFoldDB" id="K3XPB1"/>
<reference evidence="2" key="2">
    <citation type="submission" date="2015-07" db="EMBL/GenBank/DDBJ databases">
        <authorList>
            <person name="Noorani M."/>
        </authorList>
    </citation>
    <scope>NUCLEOTIDE SEQUENCE</scope>
    <source>
        <strain evidence="2">Yugu1</strain>
    </source>
</reference>
<evidence type="ECO:0000256" key="1">
    <source>
        <dbReference type="SAM" id="Phobius"/>
    </source>
</evidence>
<reference evidence="2 4" key="1">
    <citation type="journal article" date="2012" name="Nat. Biotechnol.">
        <title>Reference genome sequence of the model plant Setaria.</title>
        <authorList>
            <person name="Bennetzen J.L."/>
            <person name="Schmutz J."/>
            <person name="Wang H."/>
            <person name="Percifield R."/>
            <person name="Hawkins J."/>
            <person name="Pontaroli A.C."/>
            <person name="Estep M."/>
            <person name="Feng L."/>
            <person name="Vaughn J.N."/>
            <person name="Grimwood J."/>
            <person name="Jenkins J."/>
            <person name="Barry K."/>
            <person name="Lindquist E."/>
            <person name="Hellsten U."/>
            <person name="Deshpande S."/>
            <person name="Wang X."/>
            <person name="Wu X."/>
            <person name="Mitros T."/>
            <person name="Triplett J."/>
            <person name="Yang X."/>
            <person name="Ye C.Y."/>
            <person name="Mauro-Herrera M."/>
            <person name="Wang L."/>
            <person name="Li P."/>
            <person name="Sharma M."/>
            <person name="Sharma R."/>
            <person name="Ronald P.C."/>
            <person name="Panaud O."/>
            <person name="Kellogg E.A."/>
            <person name="Brutnell T.P."/>
            <person name="Doust A.N."/>
            <person name="Tuskan G.A."/>
            <person name="Rokhsar D."/>
            <person name="Devos K.M."/>
        </authorList>
    </citation>
    <scope>NUCLEOTIDE SEQUENCE [LARGE SCALE GENOMIC DNA]</scope>
    <source>
        <strain evidence="4">cv. Yugu1</strain>
        <strain evidence="2">Yugu1</strain>
    </source>
</reference>
<reference evidence="3" key="3">
    <citation type="submission" date="2018-08" db="UniProtKB">
        <authorList>
            <consortium name="EnsemblPlants"/>
        </authorList>
    </citation>
    <scope>IDENTIFICATION</scope>
    <source>
        <strain evidence="3">Yugu1</strain>
    </source>
</reference>
<dbReference type="HOGENOM" id="CLU_1535130_0_0_1"/>
<dbReference type="OMA" id="RTEMMWI"/>
<evidence type="ECO:0000313" key="2">
    <source>
        <dbReference type="EMBL" id="RCV28022.1"/>
    </source>
</evidence>
<dbReference type="EMBL" id="CM003532">
    <property type="protein sequence ID" value="RCV28022.1"/>
    <property type="molecule type" value="Genomic_DNA"/>
</dbReference>
<keyword evidence="1" id="KW-1133">Transmembrane helix</keyword>
<protein>
    <submittedName>
        <fullName evidence="2 3">Uncharacterized protein</fullName>
    </submittedName>
</protein>
<gene>
    <name evidence="2" type="ORF">SETIT_5G372400v2</name>
</gene>
<sequence>MIKPSSLGGELILRTEMMWIIEAEYYSVEGIREWDVYKQHLPRITAHFEAINAALRRYKAHRIERGLCLVLLQAYGETGRVLDSWSLERSPGASSRTKALEKRRLLLEKRKAVAANVVLNRATDVGRVAQMATKPMRLVRFCTVWYFAYLVFVLVLCCGMQRCGREDTSRIREHA</sequence>
<feature type="transmembrane region" description="Helical" evidence="1">
    <location>
        <begin position="144"/>
        <end position="163"/>
    </location>
</feature>
<evidence type="ECO:0000313" key="3">
    <source>
        <dbReference type="EnsemblPlants" id="KQL07616"/>
    </source>
</evidence>
<dbReference type="EMBL" id="AGNK02003358">
    <property type="status" value="NOT_ANNOTATED_CDS"/>
    <property type="molecule type" value="Genomic_DNA"/>
</dbReference>
<organism evidence="3 4">
    <name type="scientific">Setaria italica</name>
    <name type="common">Foxtail millet</name>
    <name type="synonym">Panicum italicum</name>
    <dbReference type="NCBI Taxonomy" id="4555"/>
    <lineage>
        <taxon>Eukaryota</taxon>
        <taxon>Viridiplantae</taxon>
        <taxon>Streptophyta</taxon>
        <taxon>Embryophyta</taxon>
        <taxon>Tracheophyta</taxon>
        <taxon>Spermatophyta</taxon>
        <taxon>Magnoliopsida</taxon>
        <taxon>Liliopsida</taxon>
        <taxon>Poales</taxon>
        <taxon>Poaceae</taxon>
        <taxon>PACMAD clade</taxon>
        <taxon>Panicoideae</taxon>
        <taxon>Panicodae</taxon>
        <taxon>Paniceae</taxon>
        <taxon>Cenchrinae</taxon>
        <taxon>Setaria</taxon>
    </lineage>
</organism>
<evidence type="ECO:0000313" key="4">
    <source>
        <dbReference type="Proteomes" id="UP000004995"/>
    </source>
</evidence>
<keyword evidence="1" id="KW-0472">Membrane</keyword>
<dbReference type="EnsemblPlants" id="KQL07616">
    <property type="protein sequence ID" value="KQL07616"/>
    <property type="gene ID" value="SETIT_003734mg"/>
</dbReference>
<proteinExistence type="predicted"/>
<dbReference type="Proteomes" id="UP000004995">
    <property type="component" value="Unassembled WGS sequence"/>
</dbReference>
<dbReference type="Gramene" id="KQL07616">
    <property type="protein sequence ID" value="KQL07616"/>
    <property type="gene ID" value="SETIT_003734mg"/>
</dbReference>
<name>K3XPB1_SETIT</name>